<gene>
    <name evidence="10" type="ORF">DDW44_17330</name>
</gene>
<evidence type="ECO:0000256" key="8">
    <source>
        <dbReference type="ARBA" id="ARBA00060693"/>
    </source>
</evidence>
<evidence type="ECO:0000313" key="10">
    <source>
        <dbReference type="EMBL" id="AWI30340.1"/>
    </source>
</evidence>
<dbReference type="GO" id="GO:0072527">
    <property type="term" value="P:pyrimidine-containing compound metabolic process"/>
    <property type="evidence" value="ECO:0007669"/>
    <property type="project" value="UniProtKB-ARBA"/>
</dbReference>
<dbReference type="Proteomes" id="UP000244900">
    <property type="component" value="Chromosome"/>
</dbReference>
<evidence type="ECO:0000259" key="9">
    <source>
        <dbReference type="PROSITE" id="PS51747"/>
    </source>
</evidence>
<dbReference type="PROSITE" id="PS51747">
    <property type="entry name" value="CYT_DCMP_DEAMINASES_2"/>
    <property type="match status" value="1"/>
</dbReference>
<organism evidence="10 11">
    <name type="scientific">Streptomyces tirandamycinicus</name>
    <dbReference type="NCBI Taxonomy" id="2174846"/>
    <lineage>
        <taxon>Bacteria</taxon>
        <taxon>Bacillati</taxon>
        <taxon>Actinomycetota</taxon>
        <taxon>Actinomycetes</taxon>
        <taxon>Kitasatosporales</taxon>
        <taxon>Streptomycetaceae</taxon>
        <taxon>Streptomyces</taxon>
    </lineage>
</organism>
<evidence type="ECO:0000256" key="5">
    <source>
        <dbReference type="ARBA" id="ARBA00022723"/>
    </source>
</evidence>
<dbReference type="SUPFAM" id="SSF53927">
    <property type="entry name" value="Cytidine deaminase-like"/>
    <property type="match status" value="1"/>
</dbReference>
<dbReference type="CDD" id="cd01285">
    <property type="entry name" value="nucleoside_deaminase"/>
    <property type="match status" value="1"/>
</dbReference>
<dbReference type="OrthoDB" id="9802676at2"/>
<evidence type="ECO:0000256" key="7">
    <source>
        <dbReference type="ARBA" id="ARBA00022833"/>
    </source>
</evidence>
<sequence>MDRERNREPNRELDRELARRWLSTALDEARTGRAEGGIPIGAALYGADGSLLGRGHNRRVQDGDPSVHAETDAFRAAGRQRSYRGTTMVTTLSPCWYCAGLVRQFGISRVVVGEAETFHGAHGWLAAHGVEVVVLDDPACTALMREFVDAHPELWHEDIGDDG</sequence>
<evidence type="ECO:0000313" key="11">
    <source>
        <dbReference type="Proteomes" id="UP000244900"/>
    </source>
</evidence>
<dbReference type="AlphaFoldDB" id="A0A2S1SVB3"/>
<evidence type="ECO:0000256" key="4">
    <source>
        <dbReference type="ARBA" id="ARBA00022490"/>
    </source>
</evidence>
<dbReference type="InterPro" id="IPR002125">
    <property type="entry name" value="CMP_dCMP_dom"/>
</dbReference>
<comment type="pathway">
    <text evidence="8">Pyrimidine metabolism.</text>
</comment>
<keyword evidence="7" id="KW-0862">Zinc</keyword>
<feature type="domain" description="CMP/dCMP-type deaminase" evidence="9">
    <location>
        <begin position="16"/>
        <end position="132"/>
    </location>
</feature>
<reference evidence="10 11" key="1">
    <citation type="submission" date="2018-05" db="EMBL/GenBank/DDBJ databases">
        <title>Complete genome sequence of sponge-derived Streptomyces sp. HNM0039.</title>
        <authorList>
            <person name="Huang X."/>
            <person name="Zhou S."/>
        </authorList>
    </citation>
    <scope>NUCLEOTIDE SEQUENCE [LARGE SCALE GENOMIC DNA]</scope>
    <source>
        <strain evidence="10 11">HNM0039</strain>
    </source>
</reference>
<keyword evidence="11" id="KW-1185">Reference proteome</keyword>
<name>A0A2S1SVB3_9ACTN</name>
<dbReference type="Pfam" id="PF00383">
    <property type="entry name" value="dCMP_cyt_deam_1"/>
    <property type="match status" value="1"/>
</dbReference>
<dbReference type="PANTHER" id="PTHR11079:SF190">
    <property type="entry name" value="CYTOSINE DEAMINASE"/>
    <property type="match status" value="1"/>
</dbReference>
<dbReference type="FunFam" id="3.40.140.10:FF:000016">
    <property type="entry name" value="Cytosine deaminase"/>
    <property type="match status" value="1"/>
</dbReference>
<dbReference type="PANTHER" id="PTHR11079">
    <property type="entry name" value="CYTOSINE DEAMINASE FAMILY MEMBER"/>
    <property type="match status" value="1"/>
</dbReference>
<protein>
    <submittedName>
        <fullName evidence="10">tRNA-specific adenosine deaminase</fullName>
    </submittedName>
</protein>
<dbReference type="GO" id="GO:0055086">
    <property type="term" value="P:nucleobase-containing small molecule metabolic process"/>
    <property type="evidence" value="ECO:0007669"/>
    <property type="project" value="UniProtKB-ARBA"/>
</dbReference>
<evidence type="ECO:0000256" key="3">
    <source>
        <dbReference type="ARBA" id="ARBA00011738"/>
    </source>
</evidence>
<accession>A0A2S1SVB3</accession>
<dbReference type="KEGG" id="stir:DDW44_17330"/>
<evidence type="ECO:0000256" key="6">
    <source>
        <dbReference type="ARBA" id="ARBA00022801"/>
    </source>
</evidence>
<dbReference type="GO" id="GO:0046872">
    <property type="term" value="F:metal ion binding"/>
    <property type="evidence" value="ECO:0007669"/>
    <property type="project" value="UniProtKB-KW"/>
</dbReference>
<keyword evidence="6" id="KW-0378">Hydrolase</keyword>
<evidence type="ECO:0000256" key="2">
    <source>
        <dbReference type="ARBA" id="ARBA00004496"/>
    </source>
</evidence>
<evidence type="ECO:0000256" key="1">
    <source>
        <dbReference type="ARBA" id="ARBA00001947"/>
    </source>
</evidence>
<dbReference type="InterPro" id="IPR016193">
    <property type="entry name" value="Cytidine_deaminase-like"/>
</dbReference>
<comment type="subcellular location">
    <subcellularLocation>
        <location evidence="2">Cytoplasm</location>
    </subcellularLocation>
</comment>
<keyword evidence="5" id="KW-0479">Metal-binding</keyword>
<dbReference type="GO" id="GO:0008835">
    <property type="term" value="F:diaminohydroxyphosphoribosylaminopyrimidine deaminase activity"/>
    <property type="evidence" value="ECO:0007669"/>
    <property type="project" value="TreeGrafter"/>
</dbReference>
<keyword evidence="4" id="KW-0963">Cytoplasm</keyword>
<comment type="subunit">
    <text evidence="3">Homodimer.</text>
</comment>
<dbReference type="GO" id="GO:0005737">
    <property type="term" value="C:cytoplasm"/>
    <property type="evidence" value="ECO:0007669"/>
    <property type="project" value="UniProtKB-SubCell"/>
</dbReference>
<dbReference type="RefSeq" id="WP_108907009.1">
    <property type="nucleotide sequence ID" value="NZ_CP029188.1"/>
</dbReference>
<dbReference type="EMBL" id="CP029188">
    <property type="protein sequence ID" value="AWI30340.1"/>
    <property type="molecule type" value="Genomic_DNA"/>
</dbReference>
<proteinExistence type="predicted"/>
<dbReference type="Gene3D" id="3.40.140.10">
    <property type="entry name" value="Cytidine Deaminase, domain 2"/>
    <property type="match status" value="1"/>
</dbReference>
<comment type="cofactor">
    <cofactor evidence="1">
        <name>Zn(2+)</name>
        <dbReference type="ChEBI" id="CHEBI:29105"/>
    </cofactor>
</comment>